<dbReference type="RefSeq" id="WP_107728669.1">
    <property type="nucleotide sequence ID" value="NZ_PZZP01000005.1"/>
</dbReference>
<keyword evidence="2" id="KW-1185">Reference proteome</keyword>
<comment type="caution">
    <text evidence="1">The sequence shown here is derived from an EMBL/GenBank/DDBJ whole genome shotgun (WGS) entry which is preliminary data.</text>
</comment>
<protein>
    <submittedName>
        <fullName evidence="1">Protein involved in plasmid replication-relaxation</fullName>
    </submittedName>
</protein>
<evidence type="ECO:0000313" key="2">
    <source>
        <dbReference type="Proteomes" id="UP000241639"/>
    </source>
</evidence>
<proteinExistence type="predicted"/>
<organism evidence="1 2">
    <name type="scientific">Desmospora activa DSM 45169</name>
    <dbReference type="NCBI Taxonomy" id="1121389"/>
    <lineage>
        <taxon>Bacteria</taxon>
        <taxon>Bacillati</taxon>
        <taxon>Bacillota</taxon>
        <taxon>Bacilli</taxon>
        <taxon>Bacillales</taxon>
        <taxon>Thermoactinomycetaceae</taxon>
        <taxon>Desmospora</taxon>
    </lineage>
</organism>
<gene>
    <name evidence="1" type="ORF">C8J48_3714</name>
</gene>
<dbReference type="EMBL" id="PZZP01000005">
    <property type="protein sequence ID" value="PTM52721.1"/>
    <property type="molecule type" value="Genomic_DNA"/>
</dbReference>
<evidence type="ECO:0000313" key="1">
    <source>
        <dbReference type="EMBL" id="PTM52721.1"/>
    </source>
</evidence>
<reference evidence="1 2" key="1">
    <citation type="submission" date="2018-04" db="EMBL/GenBank/DDBJ databases">
        <title>Genomic Encyclopedia of Archaeal and Bacterial Type Strains, Phase II (KMG-II): from individual species to whole genera.</title>
        <authorList>
            <person name="Goeker M."/>
        </authorList>
    </citation>
    <scope>NUCLEOTIDE SEQUENCE [LARGE SCALE GENOMIC DNA]</scope>
    <source>
        <strain evidence="1 2">DSM 45169</strain>
    </source>
</reference>
<dbReference type="Proteomes" id="UP000241639">
    <property type="component" value="Unassembled WGS sequence"/>
</dbReference>
<sequence length="291" mass="34940">MSVINWINHPTMPVKDKLIMVLYELRTANRYQLAKLCAKSVRNIEKIIEQINQEAAQKRGVQVGKQVKRGHGLGIRSRRGNNKIPRMYSLGPVAWERAMEYREEKLEYVEHTGTQDEHFAGLNDILVRLIEAKRKEQVEKQIEGLEWRNTNEAAQDLIYIWEMGRWEEWKRDERKKREEMKKIIHPDAKVCWNGQVFWLEFDNISEWGEKLRGKYRNYIETFNPIPRETGLHSPVVWVTHERSRLEYLEQQWKQVKVHPRFKDYQQKPEMYFFLSGEETTFLMEYNSLVSA</sequence>
<accession>A0A2T4YZS6</accession>
<name>A0A2T4YZS6_9BACL</name>
<dbReference type="AlphaFoldDB" id="A0A2T4YZS6"/>
<dbReference type="OrthoDB" id="2373083at2"/>